<dbReference type="KEGG" id="tva:5464782"/>
<reference evidence="3" key="2">
    <citation type="journal article" date="2007" name="Science">
        <title>Draft genome sequence of the sexually transmitted pathogen Trichomonas vaginalis.</title>
        <authorList>
            <person name="Carlton J.M."/>
            <person name="Hirt R.P."/>
            <person name="Silva J.C."/>
            <person name="Delcher A.L."/>
            <person name="Schatz M."/>
            <person name="Zhao Q."/>
            <person name="Wortman J.R."/>
            <person name="Bidwell S.L."/>
            <person name="Alsmark U.C.M."/>
            <person name="Besteiro S."/>
            <person name="Sicheritz-Ponten T."/>
            <person name="Noel C.J."/>
            <person name="Dacks J.B."/>
            <person name="Foster P.G."/>
            <person name="Simillion C."/>
            <person name="Van de Peer Y."/>
            <person name="Miranda-Saavedra D."/>
            <person name="Barton G.J."/>
            <person name="Westrop G.D."/>
            <person name="Mueller S."/>
            <person name="Dessi D."/>
            <person name="Fiori P.L."/>
            <person name="Ren Q."/>
            <person name="Paulsen I."/>
            <person name="Zhang H."/>
            <person name="Bastida-Corcuera F.D."/>
            <person name="Simoes-Barbosa A."/>
            <person name="Brown M.T."/>
            <person name="Hayes R.D."/>
            <person name="Mukherjee M."/>
            <person name="Okumura C.Y."/>
            <person name="Schneider R."/>
            <person name="Smith A.J."/>
            <person name="Vanacova S."/>
            <person name="Villalvazo M."/>
            <person name="Haas B.J."/>
            <person name="Pertea M."/>
            <person name="Feldblyum T.V."/>
            <person name="Utterback T.R."/>
            <person name="Shu C.L."/>
            <person name="Osoegawa K."/>
            <person name="de Jong P.J."/>
            <person name="Hrdy I."/>
            <person name="Horvathova L."/>
            <person name="Zubacova Z."/>
            <person name="Dolezal P."/>
            <person name="Malik S.B."/>
            <person name="Logsdon J.M. Jr."/>
            <person name="Henze K."/>
            <person name="Gupta A."/>
            <person name="Wang C.C."/>
            <person name="Dunne R.L."/>
            <person name="Upcroft J.A."/>
            <person name="Upcroft P."/>
            <person name="White O."/>
            <person name="Salzberg S.L."/>
            <person name="Tang P."/>
            <person name="Chiu C.-H."/>
            <person name="Lee Y.-S."/>
            <person name="Embley T.M."/>
            <person name="Coombs G.H."/>
            <person name="Mottram J.C."/>
            <person name="Tachezy J."/>
            <person name="Fraser-Liggett C.M."/>
            <person name="Johnson P.J."/>
        </authorList>
    </citation>
    <scope>NUCLEOTIDE SEQUENCE [LARGE SCALE GENOMIC DNA]</scope>
    <source>
        <strain evidence="3">G3</strain>
    </source>
</reference>
<evidence type="ECO:0008006" key="5">
    <source>
        <dbReference type="Google" id="ProtNLM"/>
    </source>
</evidence>
<evidence type="ECO:0000256" key="2">
    <source>
        <dbReference type="ARBA" id="ARBA00023002"/>
    </source>
</evidence>
<dbReference type="AlphaFoldDB" id="A2DK86"/>
<dbReference type="SMR" id="A2DK86"/>
<keyword evidence="4" id="KW-1185">Reference proteome</keyword>
<dbReference type="SUPFAM" id="SSF51735">
    <property type="entry name" value="NAD(P)-binding Rossmann-fold domains"/>
    <property type="match status" value="1"/>
</dbReference>
<protein>
    <recommendedName>
        <fullName evidence="5">Oxidoreductase, short chain dehydrogenase/reductase family protein</fullName>
    </recommendedName>
</protein>
<evidence type="ECO:0000313" key="3">
    <source>
        <dbReference type="EMBL" id="EAY19257.1"/>
    </source>
</evidence>
<dbReference type="EMBL" id="DS113210">
    <property type="protein sequence ID" value="EAY19257.1"/>
    <property type="molecule type" value="Genomic_DNA"/>
</dbReference>
<dbReference type="GO" id="GO:0016491">
    <property type="term" value="F:oxidoreductase activity"/>
    <property type="evidence" value="ECO:0007669"/>
    <property type="project" value="UniProtKB-KW"/>
</dbReference>
<gene>
    <name evidence="3" type="ORF">TVAG_214820</name>
</gene>
<dbReference type="VEuPathDB" id="TrichDB:TVAG_214820"/>
<dbReference type="InterPro" id="IPR036291">
    <property type="entry name" value="NAD(P)-bd_dom_sf"/>
</dbReference>
<name>A2DK86_TRIV3</name>
<evidence type="ECO:0000313" key="4">
    <source>
        <dbReference type="Proteomes" id="UP000001542"/>
    </source>
</evidence>
<dbReference type="Gene3D" id="3.40.50.720">
    <property type="entry name" value="NAD(P)-binding Rossmann-like Domain"/>
    <property type="match status" value="1"/>
</dbReference>
<sequence length="222" mass="24840">MSKLNELILESLIRYGAETIISTISNKEIQKNLNERFHNSKTKLDFIEFKLDTTEFSTDILPLLEKHAKKGIDIFINLDPAYNNETQTELVKSSVSGFINEYKNSFTSVVDLTNQISKEMNRDGSIIFVYPPYNCNSSSQLCTNTSLAMFAKTAALDLGKKAHIRVNAIKVGYIEQYSSGTVDSSVRFTSFESISNMLLFLSSDLSKDITGTEQVVDSGSRL</sequence>
<organism evidence="3 4">
    <name type="scientific">Trichomonas vaginalis (strain ATCC PRA-98 / G3)</name>
    <dbReference type="NCBI Taxonomy" id="412133"/>
    <lineage>
        <taxon>Eukaryota</taxon>
        <taxon>Metamonada</taxon>
        <taxon>Parabasalia</taxon>
        <taxon>Trichomonadida</taxon>
        <taxon>Trichomonadidae</taxon>
        <taxon>Trichomonas</taxon>
    </lineage>
</organism>
<evidence type="ECO:0000256" key="1">
    <source>
        <dbReference type="ARBA" id="ARBA00006484"/>
    </source>
</evidence>
<dbReference type="Proteomes" id="UP000001542">
    <property type="component" value="Unassembled WGS sequence"/>
</dbReference>
<dbReference type="RefSeq" id="XP_001580243.1">
    <property type="nucleotide sequence ID" value="XM_001580193.1"/>
</dbReference>
<dbReference type="Pfam" id="PF13561">
    <property type="entry name" value="adh_short_C2"/>
    <property type="match status" value="1"/>
</dbReference>
<dbReference type="OrthoDB" id="47007at2759"/>
<reference evidence="3" key="1">
    <citation type="submission" date="2006-10" db="EMBL/GenBank/DDBJ databases">
        <authorList>
            <person name="Amadeo P."/>
            <person name="Zhao Q."/>
            <person name="Wortman J."/>
            <person name="Fraser-Liggett C."/>
            <person name="Carlton J."/>
        </authorList>
    </citation>
    <scope>NUCLEOTIDE SEQUENCE</scope>
    <source>
        <strain evidence="3">G3</strain>
    </source>
</reference>
<dbReference type="InParanoid" id="A2DK86"/>
<proteinExistence type="inferred from homology"/>
<dbReference type="VEuPathDB" id="TrichDB:TVAGG3_0170870"/>
<comment type="similarity">
    <text evidence="1">Belongs to the short-chain dehydrogenases/reductases (SDR) family.</text>
</comment>
<accession>A2DK86</accession>
<dbReference type="PANTHER" id="PTHR24321:SF8">
    <property type="entry name" value="ESTRADIOL 17-BETA-DEHYDROGENASE 8-RELATED"/>
    <property type="match status" value="1"/>
</dbReference>
<dbReference type="PANTHER" id="PTHR24321">
    <property type="entry name" value="DEHYDROGENASES, SHORT CHAIN"/>
    <property type="match status" value="1"/>
</dbReference>
<dbReference type="InterPro" id="IPR002347">
    <property type="entry name" value="SDR_fam"/>
</dbReference>
<keyword evidence="2" id="KW-0560">Oxidoreductase</keyword>